<protein>
    <submittedName>
        <fullName evidence="4">Uncharacterized protein</fullName>
    </submittedName>
</protein>
<dbReference type="HOGENOM" id="CLU_038732_9_0_1"/>
<dbReference type="VEuPathDB" id="FungiDB:HMPREF1541_06434"/>
<keyword evidence="3" id="KW-0560">Oxidoreductase</keyword>
<dbReference type="Gene3D" id="3.20.20.70">
    <property type="entry name" value="Aldolase class I"/>
    <property type="match status" value="1"/>
</dbReference>
<dbReference type="CDD" id="cd04730">
    <property type="entry name" value="NPD_like"/>
    <property type="match status" value="1"/>
</dbReference>
<dbReference type="eggNOG" id="ENOG502RHJM">
    <property type="taxonomic scope" value="Eukaryota"/>
</dbReference>
<dbReference type="PANTHER" id="PTHR32332:SF34">
    <property type="entry name" value="2-NITROPROPANE DIOXYGENASE FAMILY, PUTATIVE-RELATED"/>
    <property type="match status" value="1"/>
</dbReference>
<evidence type="ECO:0000313" key="4">
    <source>
        <dbReference type="EMBL" id="ETN38399.1"/>
    </source>
</evidence>
<gene>
    <name evidence="4" type="ORF">HMPREF1541_06434</name>
</gene>
<dbReference type="STRING" id="1220924.W2RRS2"/>
<dbReference type="GO" id="GO:0018580">
    <property type="term" value="F:nitronate monooxygenase activity"/>
    <property type="evidence" value="ECO:0007669"/>
    <property type="project" value="InterPro"/>
</dbReference>
<dbReference type="InterPro" id="IPR004136">
    <property type="entry name" value="NMO"/>
</dbReference>
<dbReference type="PANTHER" id="PTHR32332">
    <property type="entry name" value="2-NITROPROPANE DIOXYGENASE"/>
    <property type="match status" value="1"/>
</dbReference>
<organism evidence="4 5">
    <name type="scientific">Cyphellophora europaea (strain CBS 101466)</name>
    <name type="common">Phialophora europaea</name>
    <dbReference type="NCBI Taxonomy" id="1220924"/>
    <lineage>
        <taxon>Eukaryota</taxon>
        <taxon>Fungi</taxon>
        <taxon>Dikarya</taxon>
        <taxon>Ascomycota</taxon>
        <taxon>Pezizomycotina</taxon>
        <taxon>Eurotiomycetes</taxon>
        <taxon>Chaetothyriomycetidae</taxon>
        <taxon>Chaetothyriales</taxon>
        <taxon>Cyphellophoraceae</taxon>
        <taxon>Cyphellophora</taxon>
    </lineage>
</organism>
<keyword evidence="1" id="KW-0285">Flavoprotein</keyword>
<reference evidence="4 5" key="1">
    <citation type="submission" date="2013-03" db="EMBL/GenBank/DDBJ databases">
        <title>The Genome Sequence of Phialophora europaea CBS 101466.</title>
        <authorList>
            <consortium name="The Broad Institute Genomics Platform"/>
            <person name="Cuomo C."/>
            <person name="de Hoog S."/>
            <person name="Gorbushina A."/>
            <person name="Walker B."/>
            <person name="Young S.K."/>
            <person name="Zeng Q."/>
            <person name="Gargeya S."/>
            <person name="Fitzgerald M."/>
            <person name="Haas B."/>
            <person name="Abouelleil A."/>
            <person name="Allen A.W."/>
            <person name="Alvarado L."/>
            <person name="Arachchi H.M."/>
            <person name="Berlin A.M."/>
            <person name="Chapman S.B."/>
            <person name="Gainer-Dewar J."/>
            <person name="Goldberg J."/>
            <person name="Griggs A."/>
            <person name="Gujja S."/>
            <person name="Hansen M."/>
            <person name="Howarth C."/>
            <person name="Imamovic A."/>
            <person name="Ireland A."/>
            <person name="Larimer J."/>
            <person name="McCowan C."/>
            <person name="Murphy C."/>
            <person name="Pearson M."/>
            <person name="Poon T.W."/>
            <person name="Priest M."/>
            <person name="Roberts A."/>
            <person name="Saif S."/>
            <person name="Shea T."/>
            <person name="Sisk P."/>
            <person name="Sykes S."/>
            <person name="Wortman J."/>
            <person name="Nusbaum C."/>
            <person name="Birren B."/>
        </authorList>
    </citation>
    <scope>NUCLEOTIDE SEQUENCE [LARGE SCALE GENOMIC DNA]</scope>
    <source>
        <strain evidence="4 5">CBS 101466</strain>
    </source>
</reference>
<evidence type="ECO:0000256" key="2">
    <source>
        <dbReference type="ARBA" id="ARBA00022643"/>
    </source>
</evidence>
<name>W2RRS2_CYPE1</name>
<dbReference type="RefSeq" id="XP_008718988.1">
    <property type="nucleotide sequence ID" value="XM_008720766.1"/>
</dbReference>
<sequence>MFESTLRADYPWLTAGAPIVIGAPMMRISMAKLSVAVSAAGGIGFLAAGFDLSGLSGDLTQVRDLLKSITITTKDDILPIGVGFQNWGADMQLAINALAEHPVAAVWFFAPKQLSDLMAWTKVIRESSGGRTKIWIQVGTVGEALEVAKTSKPDVLVVQGSDSGGHGIAQRASIVTLLPEVADVLAKEGVSTPLIAAGGILDGRGSAAALALGADGICLGTRLLACEEAVIAKGYQDEILRVSDGGVSTVSTKIYDAVRGIQGWPDAYTGRGVANQSYLDHLQGMDDVENAALYKGAVEQGDAGWGPSGRMTTYAGTGVGLVTSVKAAREIVTEVQRDAVSILSRSASRFAQGLRNRL</sequence>
<dbReference type="AlphaFoldDB" id="W2RRS2"/>
<proteinExistence type="predicted"/>
<dbReference type="Pfam" id="PF03060">
    <property type="entry name" value="NMO"/>
    <property type="match status" value="1"/>
</dbReference>
<dbReference type="InParanoid" id="W2RRS2"/>
<dbReference type="EMBL" id="KB822722">
    <property type="protein sequence ID" value="ETN38399.1"/>
    <property type="molecule type" value="Genomic_DNA"/>
</dbReference>
<dbReference type="InterPro" id="IPR013785">
    <property type="entry name" value="Aldolase_TIM"/>
</dbReference>
<evidence type="ECO:0000256" key="3">
    <source>
        <dbReference type="ARBA" id="ARBA00023002"/>
    </source>
</evidence>
<dbReference type="Proteomes" id="UP000030752">
    <property type="component" value="Unassembled WGS sequence"/>
</dbReference>
<keyword evidence="5" id="KW-1185">Reference proteome</keyword>
<dbReference type="OrthoDB" id="2349068at2759"/>
<accession>W2RRS2</accession>
<evidence type="ECO:0000256" key="1">
    <source>
        <dbReference type="ARBA" id="ARBA00022630"/>
    </source>
</evidence>
<keyword evidence="2" id="KW-0288">FMN</keyword>
<evidence type="ECO:0000313" key="5">
    <source>
        <dbReference type="Proteomes" id="UP000030752"/>
    </source>
</evidence>
<dbReference type="SUPFAM" id="SSF51412">
    <property type="entry name" value="Inosine monophosphate dehydrogenase (IMPDH)"/>
    <property type="match status" value="1"/>
</dbReference>
<dbReference type="GeneID" id="19973773"/>